<organism evidence="1 2">
    <name type="scientific">Sphingobacterium corticibacter</name>
    <dbReference type="NCBI Taxonomy" id="2171749"/>
    <lineage>
        <taxon>Bacteria</taxon>
        <taxon>Pseudomonadati</taxon>
        <taxon>Bacteroidota</taxon>
        <taxon>Sphingobacteriia</taxon>
        <taxon>Sphingobacteriales</taxon>
        <taxon>Sphingobacteriaceae</taxon>
        <taxon>Sphingobacterium</taxon>
    </lineage>
</organism>
<evidence type="ECO:0000313" key="2">
    <source>
        <dbReference type="Proteomes" id="UP000245627"/>
    </source>
</evidence>
<keyword evidence="2" id="KW-1185">Reference proteome</keyword>
<dbReference type="AlphaFoldDB" id="A0A2T8HNP6"/>
<dbReference type="Proteomes" id="UP000245627">
    <property type="component" value="Unassembled WGS sequence"/>
</dbReference>
<evidence type="ECO:0000313" key="1">
    <source>
        <dbReference type="EMBL" id="PVH27051.1"/>
    </source>
</evidence>
<dbReference type="GO" id="GO:0003700">
    <property type="term" value="F:DNA-binding transcription factor activity"/>
    <property type="evidence" value="ECO:0007669"/>
    <property type="project" value="InterPro"/>
</dbReference>
<dbReference type="OrthoDB" id="711596at2"/>
<dbReference type="InterPro" id="IPR036390">
    <property type="entry name" value="WH_DNA-bd_sf"/>
</dbReference>
<dbReference type="EMBL" id="QDKG01000001">
    <property type="protein sequence ID" value="PVH27051.1"/>
    <property type="molecule type" value="Genomic_DNA"/>
</dbReference>
<name>A0A2T8HNP6_9SPHI</name>
<dbReference type="InterPro" id="IPR002481">
    <property type="entry name" value="FUR"/>
</dbReference>
<comment type="caution">
    <text evidence="1">The sequence shown here is derived from an EMBL/GenBank/DDBJ whole genome shotgun (WGS) entry which is preliminary data.</text>
</comment>
<sequence length="72" mass="8317">MGFTKTQQAIMDLLHEQQKALCADDIFLQLNPGRKCYSYAAVYNNINQLCREGILTAEKLDEERRRAIKINV</sequence>
<dbReference type="InterPro" id="IPR036388">
    <property type="entry name" value="WH-like_DNA-bd_sf"/>
</dbReference>
<reference evidence="1 2" key="1">
    <citation type="submission" date="2018-04" db="EMBL/GenBank/DDBJ databases">
        <title>Sphingobacterium cortibacter sp. nov.</title>
        <authorList>
            <person name="Li Y."/>
        </authorList>
    </citation>
    <scope>NUCLEOTIDE SEQUENCE [LARGE SCALE GENOMIC DNA]</scope>
    <source>
        <strain evidence="1 2">2c-3</strain>
    </source>
</reference>
<dbReference type="Gene3D" id="1.10.10.10">
    <property type="entry name" value="Winged helix-like DNA-binding domain superfamily/Winged helix DNA-binding domain"/>
    <property type="match status" value="1"/>
</dbReference>
<proteinExistence type="predicted"/>
<accession>A0A2T8HNP6</accession>
<dbReference type="RefSeq" id="WP_116774906.1">
    <property type="nucleotide sequence ID" value="NZ_QDKG01000001.1"/>
</dbReference>
<protein>
    <submittedName>
        <fullName evidence="1">Uncharacterized protein</fullName>
    </submittedName>
</protein>
<dbReference type="SUPFAM" id="SSF46785">
    <property type="entry name" value="Winged helix' DNA-binding domain"/>
    <property type="match status" value="1"/>
</dbReference>
<dbReference type="Pfam" id="PF01475">
    <property type="entry name" value="FUR"/>
    <property type="match status" value="1"/>
</dbReference>
<gene>
    <name evidence="1" type="ORF">DC487_05490</name>
</gene>